<dbReference type="Pfam" id="PF01326">
    <property type="entry name" value="PPDK_N"/>
    <property type="match status" value="1"/>
</dbReference>
<keyword evidence="9" id="KW-0119">Carbohydrate metabolism</keyword>
<dbReference type="InterPro" id="IPR056301">
    <property type="entry name" value="GWD-like_N_Ig"/>
</dbReference>
<dbReference type="GO" id="GO:0046872">
    <property type="term" value="F:metal ion binding"/>
    <property type="evidence" value="ECO:0007669"/>
    <property type="project" value="UniProtKB-KW"/>
</dbReference>
<name>A0A3B0W1M9_9ZZZZ</name>
<keyword evidence="3 13" id="KW-0808">Transferase</keyword>
<evidence type="ECO:0000256" key="9">
    <source>
        <dbReference type="ARBA" id="ARBA00023277"/>
    </source>
</evidence>
<dbReference type="InterPro" id="IPR054481">
    <property type="entry name" value="GWD1_pHisD"/>
</dbReference>
<gene>
    <name evidence="13" type="ORF">MNBD_DELTA03-292</name>
</gene>
<protein>
    <submittedName>
        <fullName evidence="13">Phosphoenolpyruvate synthase</fullName>
        <ecNumber evidence="13">2.7.9.2</ecNumber>
    </submittedName>
</protein>
<comment type="cofactor">
    <cofactor evidence="1">
        <name>Mg(2+)</name>
        <dbReference type="ChEBI" id="CHEBI:18420"/>
    </cofactor>
</comment>
<keyword evidence="6" id="KW-0418">Kinase</keyword>
<dbReference type="AlphaFoldDB" id="A0A3B0W1M9"/>
<keyword evidence="4" id="KW-0479">Metal-binding</keyword>
<evidence type="ECO:0000313" key="13">
    <source>
        <dbReference type="EMBL" id="VAW37484.1"/>
    </source>
</evidence>
<keyword evidence="7" id="KW-0067">ATP-binding</keyword>
<keyword evidence="5" id="KW-0547">Nucleotide-binding</keyword>
<evidence type="ECO:0000256" key="1">
    <source>
        <dbReference type="ARBA" id="ARBA00001946"/>
    </source>
</evidence>
<evidence type="ECO:0000256" key="4">
    <source>
        <dbReference type="ARBA" id="ARBA00022723"/>
    </source>
</evidence>
<dbReference type="EMBL" id="UOEX01000212">
    <property type="protein sequence ID" value="VAW37484.1"/>
    <property type="molecule type" value="Genomic_DNA"/>
</dbReference>
<dbReference type="InterPro" id="IPR013815">
    <property type="entry name" value="ATP_grasp_subdomain_1"/>
</dbReference>
<dbReference type="GO" id="GO:0005524">
    <property type="term" value="F:ATP binding"/>
    <property type="evidence" value="ECO:0007669"/>
    <property type="project" value="UniProtKB-KW"/>
</dbReference>
<keyword evidence="8" id="KW-0460">Magnesium</keyword>
<dbReference type="Gene3D" id="3.30.1490.20">
    <property type="entry name" value="ATP-grasp fold, A domain"/>
    <property type="match status" value="1"/>
</dbReference>
<dbReference type="Pfam" id="PF23166">
    <property type="entry name" value="Ig_N_CWD1"/>
    <property type="match status" value="2"/>
</dbReference>
<dbReference type="SUPFAM" id="SSF56059">
    <property type="entry name" value="Glutathione synthetase ATP-binding domain-like"/>
    <property type="match status" value="1"/>
</dbReference>
<keyword evidence="13" id="KW-0670">Pyruvate</keyword>
<feature type="domain" description="Alpha-glucan water dikinase-like N-terminal Ig-like" evidence="12">
    <location>
        <begin position="166"/>
        <end position="263"/>
    </location>
</feature>
<evidence type="ECO:0000256" key="3">
    <source>
        <dbReference type="ARBA" id="ARBA00022679"/>
    </source>
</evidence>
<dbReference type="PANTHER" id="PTHR46999:SF1">
    <property type="entry name" value="ALPHA-GLUCAN WATER DIKINASE 1, CHLOROPLASTIC"/>
    <property type="match status" value="1"/>
</dbReference>
<dbReference type="InterPro" id="IPR002192">
    <property type="entry name" value="PPDK_AMP/ATP-bd"/>
</dbReference>
<evidence type="ECO:0000259" key="10">
    <source>
        <dbReference type="Pfam" id="PF01326"/>
    </source>
</evidence>
<dbReference type="Gene3D" id="3.30.470.20">
    <property type="entry name" value="ATP-grasp fold, B domain"/>
    <property type="match status" value="1"/>
</dbReference>
<feature type="domain" description="Alpha-glucan water dikinase-like N-terminal Ig-like" evidence="12">
    <location>
        <begin position="5"/>
        <end position="122"/>
    </location>
</feature>
<evidence type="ECO:0000256" key="5">
    <source>
        <dbReference type="ARBA" id="ARBA00022741"/>
    </source>
</evidence>
<feature type="domain" description="Pyruvate phosphate dikinase AMP/ATP-binding" evidence="10">
    <location>
        <begin position="963"/>
        <end position="1038"/>
    </location>
</feature>
<proteinExistence type="predicted"/>
<comment type="subunit">
    <text evidence="2">Homodimer.</text>
</comment>
<evidence type="ECO:0000259" key="12">
    <source>
        <dbReference type="Pfam" id="PF23166"/>
    </source>
</evidence>
<sequence length="1169" mass="132437">MEKSTTVKLDKGLALQIKKHKTAKSLMVTLTLNSQGKCLLHWGVSKNPKAAWQLPPEAAWPPDTNAVSHAAVQTAFTVQKTKSRIQLKFPATREFSSLSFVLFFPDEDRWDNNNGKNYCIKLPQAGESLFSPTEVLRKELSDRQVLFRQTYHLAGTELAAAVILSGEHYLIKLYSDITGRLALHWGINKKSRYEWLLPPEHLRPRGTITVDDKAAQSDFVQIDGLNQLQLEWPADEAVQGLTFVLHQLDTGQWFKPERNFFIPVKNPPLADTALATAELAEIADQIIQVETGGNSWTLMHRFNLAHDLLDRIGTDSQGLALLFVWLRFSAIRQLDWQRKYNTQPRELTHAQQRLTMKLADCYRHNTQASRELIRLILSTVGRGGEGGRGQRIRDDILQIMHRHKIKEVTGHFMEEWHQKLHNNATPDDIVICEAYLAFLRSNGQLDIFYKTLAEGGISKERLETFERPIVTAPDFVPYIKNGLIADFEKYLQLLKSIYSATDLFSAAEAAGHCLDDQLRDRLWRFYNDRDNMNITVMDQVRSLTSLRHGLIDRLHTNPDTRCLRDLLYLDLALEEFLRLVIERRTKLDFSQADLVELLGSVLDNLIINHDDESLSSCFHHWRRLRESDQSEREWVLHAGSVLDRVTEALGGFIDYYHALLQAKAEHLGQAFQADKWTVDLFSQEVIRGSSAYVLSTLLRRLAPILRAAAQLGSWQVISPGEVSGKVEAAELSAVQARVFKKPAVLLSETIKGEEEVPEGVVAVITPAEIDILSHVSVRSRNAGILFATCYEPEIFNDLKSYQGKNIKLTINSSGEVEYQPQKDGAARKKSIPKAKLLTARARRVTFTSYAAASKNFTTKIVGGKSLKLQELKDKIPAWLHIPRSAAIPFRSCERVLAIKANQPLLKDYNELTHVLDQNPPRNLLKLRQCISRLNAPPTLPESLRRAMADEGLAWPDDWPLLWSRIKQIWASKWNERAYWSRKKWHLKHEELTMAVLIQEVVAAQYAFVIHTANPFTFDKNELYAEVVLGLGETLCSGNYPGRALSFTCRKDKKSLDPYIISYPGKSLALTGGGLIVRSDSNGEDLEGYAGAGLYDSVLLVPPQEKTPDYINSPLLWQADFRTKFLQDITRLGIEVEKSMEGCPQDIEGAYADGKFYIVQTRPQVGNKND</sequence>
<evidence type="ECO:0000259" key="11">
    <source>
        <dbReference type="Pfam" id="PF22973"/>
    </source>
</evidence>
<feature type="domain" description="Alpha-glucan water dikinase phosphohistidine-like" evidence="11">
    <location>
        <begin position="713"/>
        <end position="822"/>
    </location>
</feature>
<evidence type="ECO:0000256" key="6">
    <source>
        <dbReference type="ARBA" id="ARBA00022777"/>
    </source>
</evidence>
<evidence type="ECO:0000256" key="8">
    <source>
        <dbReference type="ARBA" id="ARBA00022842"/>
    </source>
</evidence>
<evidence type="ECO:0000256" key="2">
    <source>
        <dbReference type="ARBA" id="ARBA00011738"/>
    </source>
</evidence>
<dbReference type="Pfam" id="PF22973">
    <property type="entry name" value="GWD1_pHisD"/>
    <property type="match status" value="1"/>
</dbReference>
<accession>A0A3B0W1M9</accession>
<organism evidence="13">
    <name type="scientific">hydrothermal vent metagenome</name>
    <dbReference type="NCBI Taxonomy" id="652676"/>
    <lineage>
        <taxon>unclassified sequences</taxon>
        <taxon>metagenomes</taxon>
        <taxon>ecological metagenomes</taxon>
    </lineage>
</organism>
<dbReference type="EC" id="2.7.9.2" evidence="13"/>
<dbReference type="PANTHER" id="PTHR46999">
    <property type="entry name" value="ALPHA-GLUCAN WATER DIKINASE 1, CHLOROPLASTIC-RELATED"/>
    <property type="match status" value="1"/>
</dbReference>
<dbReference type="GO" id="GO:0008986">
    <property type="term" value="F:pyruvate, water dikinase activity"/>
    <property type="evidence" value="ECO:0007669"/>
    <property type="project" value="UniProtKB-EC"/>
</dbReference>
<reference evidence="13" key="1">
    <citation type="submission" date="2018-06" db="EMBL/GenBank/DDBJ databases">
        <authorList>
            <person name="Zhirakovskaya E."/>
        </authorList>
    </citation>
    <scope>NUCLEOTIDE SEQUENCE</scope>
</reference>
<evidence type="ECO:0000256" key="7">
    <source>
        <dbReference type="ARBA" id="ARBA00022840"/>
    </source>
</evidence>